<sequence length="1099" mass="120669">MQCLTELGGDIADCIETCKQQPGTSRQAWSTLLTGHACFHYCMRESNTQYASLKRGLGDSIRHADRDLEKMEETETGNHATAHSSTAAAATAKASNNKKERKKRHYRDNLTNVPDQCLQFKAHLPASPPPLVQSASVISQQTPLPFNRVRPLLGTLIVPFARPSSVAQSVQQNAPPIQDMHAKKKNGKGLIHASGEPCFGGNLGNGVYFLVQDVNLARTKDRQVDAVPHVLYLALAFSFLRGKKGSCPPILAHAIDSSHEVQWLLLCPFPVFALCLSNGRWDFIFHVSPLSLGVALFQSLILTHQRLSSFDPNSNTTYRPKCVSVPLTTFRSNSTCEPHVPSSDCAPTGTVVFDFEGPAANVRRNVLRLSLGPSDSLQVQIAPSPHRSSYTSVDSCCQPTSAGYYVSSTSCSVAIAAVIQSIDITHHPHYPYAYMTQATSRRDPPQLNVAEPDRSIQTAFRQRPKGVVFYPAFLANAWPSLSSQYRRNRIIHFLVCVNQSLLQSNVGLSPVPSRLHMINWLSFGSLSHSTLLSPSCSGRGSMAMSTLLITLRGIDRLCASSRGTLQTRSGSRLKPPQGNEKSKHCDNEPFQPNRELFHSTRAWSPLPPPTFPRESRPAISLGTWKPTTPSTMDYRSTRDWLLFDKPSARLADAAVKVQQIALPAFLSKRAPQASKRLRDAFAAVRSWPLTSPLVCIHPAIDSLLSDMTNRLHLLRMASFVVGCPPHMPLCVASLILKDADSAAGGVTRGFDAISRSNSSTLLTRAEMRALAGRSEYVRLAVKTWRPCWAVFRGDRPQQHRRQPPYVSGFFYGKAFQAHHVVSDYAKIPLAFVFLCAKLASSLDCLSLAVAIFVFSVKEAKLCINEAVDSRMQARKSHPEAQSHSQHTNQMHVQNRYVVSRPTAACSLITNTRSVSGRPNLDHDCIVDAYACQSTGFAVIFGNRCGQFGGSALFPILEKVPEKENSRLSTKIRCSRLISRVVSAKCGKPWPWLPWEMKIPACPDEAGDGWSGESNFKNKVPLGEPSPINLQTTRSSSNVRRQGRCGKPHDDGDSTDRPGPLSGLDSPRRLLTRLVANSDFYSGATIGFVGQDAGRAPCPI</sequence>
<gene>
    <name evidence="2" type="ORF">CLUP02_14932</name>
</gene>
<feature type="compositionally biased region" description="Basic and acidic residues" evidence="1">
    <location>
        <begin position="1046"/>
        <end position="1055"/>
    </location>
</feature>
<dbReference type="Proteomes" id="UP000830671">
    <property type="component" value="Chromosome 8"/>
</dbReference>
<dbReference type="GeneID" id="73348868"/>
<dbReference type="RefSeq" id="XP_049151004.1">
    <property type="nucleotide sequence ID" value="XM_049293858.1"/>
</dbReference>
<feature type="region of interest" description="Disordered" evidence="1">
    <location>
        <begin position="565"/>
        <end position="591"/>
    </location>
</feature>
<accession>A0A9Q8T5Q8</accession>
<feature type="region of interest" description="Disordered" evidence="1">
    <location>
        <begin position="1008"/>
        <end position="1065"/>
    </location>
</feature>
<evidence type="ECO:0000313" key="3">
    <source>
        <dbReference type="Proteomes" id="UP000830671"/>
    </source>
</evidence>
<feature type="region of interest" description="Disordered" evidence="1">
    <location>
        <begin position="71"/>
        <end position="108"/>
    </location>
</feature>
<dbReference type="KEGG" id="clup:CLUP02_14932"/>
<protein>
    <submittedName>
        <fullName evidence="2">Uncharacterized protein</fullName>
    </submittedName>
</protein>
<organism evidence="2 3">
    <name type="scientific">Colletotrichum lupini</name>
    <dbReference type="NCBI Taxonomy" id="145971"/>
    <lineage>
        <taxon>Eukaryota</taxon>
        <taxon>Fungi</taxon>
        <taxon>Dikarya</taxon>
        <taxon>Ascomycota</taxon>
        <taxon>Pezizomycotina</taxon>
        <taxon>Sordariomycetes</taxon>
        <taxon>Hypocreomycetidae</taxon>
        <taxon>Glomerellales</taxon>
        <taxon>Glomerellaceae</taxon>
        <taxon>Colletotrichum</taxon>
        <taxon>Colletotrichum acutatum species complex</taxon>
    </lineage>
</organism>
<feature type="compositionally biased region" description="Low complexity" evidence="1">
    <location>
        <begin position="78"/>
        <end position="95"/>
    </location>
</feature>
<keyword evidence="3" id="KW-1185">Reference proteome</keyword>
<name>A0A9Q8T5Q8_9PEZI</name>
<evidence type="ECO:0000313" key="2">
    <source>
        <dbReference type="EMBL" id="UQC89403.1"/>
    </source>
</evidence>
<reference evidence="2" key="1">
    <citation type="journal article" date="2021" name="Mol. Plant Microbe Interact.">
        <title>Complete Genome Sequence of the Plant-Pathogenic Fungus Colletotrichum lupini.</title>
        <authorList>
            <person name="Baroncelli R."/>
            <person name="Pensec F."/>
            <person name="Da Lio D."/>
            <person name="Boufleur T."/>
            <person name="Vicente I."/>
            <person name="Sarrocco S."/>
            <person name="Picot A."/>
            <person name="Baraldi E."/>
            <person name="Sukno S."/>
            <person name="Thon M."/>
            <person name="Le Floch G."/>
        </authorList>
    </citation>
    <scope>NUCLEOTIDE SEQUENCE</scope>
    <source>
        <strain evidence="2">IMI 504893</strain>
    </source>
</reference>
<dbReference type="AlphaFoldDB" id="A0A9Q8T5Q8"/>
<feature type="compositionally biased region" description="Polar residues" evidence="1">
    <location>
        <begin position="1027"/>
        <end position="1039"/>
    </location>
</feature>
<proteinExistence type="predicted"/>
<dbReference type="EMBL" id="CP019480">
    <property type="protein sequence ID" value="UQC89403.1"/>
    <property type="molecule type" value="Genomic_DNA"/>
</dbReference>
<evidence type="ECO:0000256" key="1">
    <source>
        <dbReference type="SAM" id="MobiDB-lite"/>
    </source>
</evidence>